<dbReference type="GO" id="GO:0046872">
    <property type="term" value="F:metal ion binding"/>
    <property type="evidence" value="ECO:0007669"/>
    <property type="project" value="InterPro"/>
</dbReference>
<dbReference type="Proteomes" id="UP000044841">
    <property type="component" value="Unassembled WGS sequence"/>
</dbReference>
<dbReference type="GO" id="GO:0004620">
    <property type="term" value="F:phospholipase activity"/>
    <property type="evidence" value="ECO:0007669"/>
    <property type="project" value="TreeGrafter"/>
</dbReference>
<dbReference type="Pfam" id="PF02862">
    <property type="entry name" value="DDHD"/>
    <property type="match status" value="2"/>
</dbReference>
<feature type="region of interest" description="Disordered" evidence="1">
    <location>
        <begin position="252"/>
        <end position="299"/>
    </location>
</feature>
<dbReference type="GO" id="GO:0005737">
    <property type="term" value="C:cytoplasm"/>
    <property type="evidence" value="ECO:0007669"/>
    <property type="project" value="TreeGrafter"/>
</dbReference>
<organism evidence="3 4">
    <name type="scientific">Rhizoctonia solani</name>
    <dbReference type="NCBI Taxonomy" id="456999"/>
    <lineage>
        <taxon>Eukaryota</taxon>
        <taxon>Fungi</taxon>
        <taxon>Dikarya</taxon>
        <taxon>Basidiomycota</taxon>
        <taxon>Agaricomycotina</taxon>
        <taxon>Agaricomycetes</taxon>
        <taxon>Cantharellales</taxon>
        <taxon>Ceratobasidiaceae</taxon>
        <taxon>Rhizoctonia</taxon>
    </lineage>
</organism>
<dbReference type="SMART" id="SM01127">
    <property type="entry name" value="DDHD"/>
    <property type="match status" value="1"/>
</dbReference>
<dbReference type="AlphaFoldDB" id="A0A0K6FSR8"/>
<dbReference type="PANTHER" id="PTHR23509:SF6">
    <property type="entry name" value="PHOSPHOLIPASE C1020.13C-RELATED"/>
    <property type="match status" value="1"/>
</dbReference>
<proteinExistence type="predicted"/>
<reference evidence="3 4" key="1">
    <citation type="submission" date="2015-07" db="EMBL/GenBank/DDBJ databases">
        <authorList>
            <person name="Noorani M."/>
        </authorList>
    </citation>
    <scope>NUCLEOTIDE SEQUENCE [LARGE SCALE GENOMIC DNA]</scope>
    <source>
        <strain evidence="3">BBA 69670</strain>
    </source>
</reference>
<dbReference type="InterPro" id="IPR058055">
    <property type="entry name" value="PA-PLA1"/>
</dbReference>
<dbReference type="PANTHER" id="PTHR23509">
    <property type="entry name" value="PA-PL1 PHOSPHOLIPASE FAMILY"/>
    <property type="match status" value="1"/>
</dbReference>
<accession>A0A0K6FSR8</accession>
<dbReference type="InterPro" id="IPR004177">
    <property type="entry name" value="DDHD_dom"/>
</dbReference>
<evidence type="ECO:0000313" key="3">
    <source>
        <dbReference type="EMBL" id="CUA69029.1"/>
    </source>
</evidence>
<dbReference type="EMBL" id="CYGV01000646">
    <property type="protein sequence ID" value="CUA69029.1"/>
    <property type="molecule type" value="Genomic_DNA"/>
</dbReference>
<protein>
    <submittedName>
        <fullName evidence="3">Putative phospholipase C1020,13c [Schizosaccharomyces pombe 972h-]</fullName>
    </submittedName>
</protein>
<gene>
    <name evidence="3" type="ORF">RSOLAG22IIIB_08281</name>
</gene>
<name>A0A0K6FSR8_9AGAM</name>
<dbReference type="PROSITE" id="PS51043">
    <property type="entry name" value="DDHD"/>
    <property type="match status" value="1"/>
</dbReference>
<feature type="region of interest" description="Disordered" evidence="1">
    <location>
        <begin position="636"/>
        <end position="657"/>
    </location>
</feature>
<evidence type="ECO:0000259" key="2">
    <source>
        <dbReference type="PROSITE" id="PS51043"/>
    </source>
</evidence>
<keyword evidence="4" id="KW-1185">Reference proteome</keyword>
<evidence type="ECO:0000256" key="1">
    <source>
        <dbReference type="SAM" id="MobiDB-lite"/>
    </source>
</evidence>
<evidence type="ECO:0000313" key="4">
    <source>
        <dbReference type="Proteomes" id="UP000044841"/>
    </source>
</evidence>
<sequence length="741" mass="82721">MELDEQQPPQIFVQWYHAGPAELLSSAPVALDPTAWQTLSREESNACEAVWKTLTPEEQATAHQYIEDELEVPPVEEDDQEFLGVPVTVDKLFEINVRTMRASSLLSNNFSGLTVLRQLYPVFWKAPGPPIKVRRCVWMYDENRAVEPALSRELEEAYQYAFSPFSTPPLIAHLANAVFQDARSARIFQGTTPPSVGLFSWGMGRGRGGLFPGATLVWRGIEAATEANTGNNKQPRPRVEGRRLSISSLEEAANKRQKLEVAPDASRTRRPGVHPTQSEDGIARPGSPGSTKSEGDQPKQVLEVESVPTPNEDAVVTDLFLIIHGIGQGYTAQYEAWDFTYATNLFRDIARKQSQLPALGSIMRNRRAQFIPIPWRASMKLEIDEEERRAKQGLDNHFTLSGMLPPATIRLRLTGDLDITPKKSIPYVRELTNNVLIDIPYFMSQHRDRMIESVCLTANRAYRLWCARNPEFESHGRVHLLAHSLGSALSAHILSNQPTIQRPLSAFTPEELMYKSDQFLFNTSHLFMIGSPLGIFMHINQAQLIARKGRERTMDSRDDEALDQTGRFGCLAVDALYNIFNPSDPIAYLLNACVDSEFAKTMKQSTIPSVGTTTLATLGSRITKMFDGFALPLSTSRAASPAPKSRKPDADMETLDLGNEDRVIGQSRGDSRAERRFRALNPHGTIDFALPNEGTISDYVDMITAHGDYWSDTNLATFVLTEIFARKEDLLRTGMSLGIKA</sequence>
<feature type="compositionally biased region" description="Basic and acidic residues" evidence="1">
    <location>
        <begin position="252"/>
        <end position="261"/>
    </location>
</feature>
<feature type="domain" description="DDHD" evidence="2">
    <location>
        <begin position="519"/>
        <end position="725"/>
    </location>
</feature>